<dbReference type="AlphaFoldDB" id="A0A381VUK2"/>
<organism evidence="1">
    <name type="scientific">marine metagenome</name>
    <dbReference type="NCBI Taxonomy" id="408172"/>
    <lineage>
        <taxon>unclassified sequences</taxon>
        <taxon>metagenomes</taxon>
        <taxon>ecological metagenomes</taxon>
    </lineage>
</organism>
<evidence type="ECO:0000313" key="1">
    <source>
        <dbReference type="EMBL" id="SVA43980.1"/>
    </source>
</evidence>
<sequence>MNVLRRKRLNGQFAVLAIDECIKYHALGVTPLPETGGDP</sequence>
<accession>A0A381VUK2</accession>
<name>A0A381VUK2_9ZZZZ</name>
<reference evidence="1" key="1">
    <citation type="submission" date="2018-05" db="EMBL/GenBank/DDBJ databases">
        <authorList>
            <person name="Lanie J.A."/>
            <person name="Ng W.-L."/>
            <person name="Kazmierczak K.M."/>
            <person name="Andrzejewski T.M."/>
            <person name="Davidsen T.M."/>
            <person name="Wayne K.J."/>
            <person name="Tettelin H."/>
            <person name="Glass J.I."/>
            <person name="Rusch D."/>
            <person name="Podicherti R."/>
            <person name="Tsui H.-C.T."/>
            <person name="Winkler M.E."/>
        </authorList>
    </citation>
    <scope>NUCLEOTIDE SEQUENCE</scope>
</reference>
<gene>
    <name evidence="1" type="ORF">METZ01_LOCUS96834</name>
</gene>
<protein>
    <submittedName>
        <fullName evidence="1">Uncharacterized protein</fullName>
    </submittedName>
</protein>
<feature type="non-terminal residue" evidence="1">
    <location>
        <position position="39"/>
    </location>
</feature>
<dbReference type="EMBL" id="UINC01009832">
    <property type="protein sequence ID" value="SVA43980.1"/>
    <property type="molecule type" value="Genomic_DNA"/>
</dbReference>
<proteinExistence type="predicted"/>